<name>A0A0A1UJZ2_9AGAM</name>
<proteinExistence type="predicted"/>
<dbReference type="AlphaFoldDB" id="A0A0A1UJZ2"/>
<feature type="non-terminal residue" evidence="3">
    <location>
        <position position="220"/>
    </location>
</feature>
<evidence type="ECO:0000313" key="3">
    <source>
        <dbReference type="EMBL" id="EUC59372.1"/>
    </source>
</evidence>
<evidence type="ECO:0000256" key="2">
    <source>
        <dbReference type="SAM" id="SignalP"/>
    </source>
</evidence>
<organism evidence="3 4">
    <name type="scientific">Rhizoctonia solani AG-3 Rhs1AP</name>
    <dbReference type="NCBI Taxonomy" id="1086054"/>
    <lineage>
        <taxon>Eukaryota</taxon>
        <taxon>Fungi</taxon>
        <taxon>Dikarya</taxon>
        <taxon>Basidiomycota</taxon>
        <taxon>Agaricomycotina</taxon>
        <taxon>Agaricomycetes</taxon>
        <taxon>Cantharellales</taxon>
        <taxon>Ceratobasidiaceae</taxon>
        <taxon>Rhizoctonia</taxon>
    </lineage>
</organism>
<dbReference type="EMBL" id="JATN01000321">
    <property type="protein sequence ID" value="EUC59372.1"/>
    <property type="molecule type" value="Genomic_DNA"/>
</dbReference>
<feature type="compositionally biased region" description="Basic residues" evidence="1">
    <location>
        <begin position="56"/>
        <end position="74"/>
    </location>
</feature>
<keyword evidence="2" id="KW-0732">Signal</keyword>
<sequence length="220" mass="23119">MVSFKLTVLLTAATFFLGASAHAFPDSNLLPGPNGLSHRALGGNASPIPGTPGRLGRLKKKTHQFTGGKLHRNKGSNVVDDPSSDGANLSDAKGGDTELPPARTSGGRFGRIKEKAHRLTGGKSHSNKDSKVANDPASEDNANLEGVNDTGSPPSSTSGSRLRSVKEKAHGLTNDFFRKNSKGKQINEETDEWVPVVEEYSSQEGSANDEDVNNGQSGGM</sequence>
<evidence type="ECO:0000256" key="1">
    <source>
        <dbReference type="SAM" id="MobiDB-lite"/>
    </source>
</evidence>
<gene>
    <name evidence="3" type="ORF">RSOL_311870</name>
</gene>
<feature type="compositionally biased region" description="Low complexity" evidence="1">
    <location>
        <begin position="150"/>
        <end position="160"/>
    </location>
</feature>
<protein>
    <recommendedName>
        <fullName evidence="5">Transmembrane protein</fullName>
    </recommendedName>
</protein>
<feature type="chain" id="PRO_5001991412" description="Transmembrane protein" evidence="2">
    <location>
        <begin position="24"/>
        <end position="220"/>
    </location>
</feature>
<comment type="caution">
    <text evidence="3">The sequence shown here is derived from an EMBL/GenBank/DDBJ whole genome shotgun (WGS) entry which is preliminary data.</text>
</comment>
<dbReference type="Proteomes" id="UP000030108">
    <property type="component" value="Unassembled WGS sequence"/>
</dbReference>
<accession>A0A0A1UJZ2</accession>
<feature type="signal peptide" evidence="2">
    <location>
        <begin position="1"/>
        <end position="23"/>
    </location>
</feature>
<reference evidence="4" key="1">
    <citation type="journal article" date="2014" name="Genome Announc.">
        <title>Draft genome sequence of the plant-pathogenic soil fungus Rhizoctonia solani anastomosis group 3 strain Rhs1AP.</title>
        <authorList>
            <person name="Cubeta M.A."/>
            <person name="Thomas E."/>
            <person name="Dean R.A."/>
            <person name="Jabaji S."/>
            <person name="Neate S.M."/>
            <person name="Tavantzis S."/>
            <person name="Toda T."/>
            <person name="Vilgalys R."/>
            <person name="Bharathan N."/>
            <person name="Fedorova-Abrams N."/>
            <person name="Pakala S.B."/>
            <person name="Pakala S.M."/>
            <person name="Zafar N."/>
            <person name="Joardar V."/>
            <person name="Losada L."/>
            <person name="Nierman W.C."/>
        </authorList>
    </citation>
    <scope>NUCLEOTIDE SEQUENCE [LARGE SCALE GENOMIC DNA]</scope>
    <source>
        <strain evidence="4">AG-3</strain>
    </source>
</reference>
<evidence type="ECO:0008006" key="5">
    <source>
        <dbReference type="Google" id="ProtNLM"/>
    </source>
</evidence>
<feature type="region of interest" description="Disordered" evidence="1">
    <location>
        <begin position="38"/>
        <end position="220"/>
    </location>
</feature>
<evidence type="ECO:0000313" key="4">
    <source>
        <dbReference type="Proteomes" id="UP000030108"/>
    </source>
</evidence>